<keyword evidence="1" id="KW-0812">Transmembrane</keyword>
<organism evidence="2">
    <name type="scientific">freshwater metagenome</name>
    <dbReference type="NCBI Taxonomy" id="449393"/>
    <lineage>
        <taxon>unclassified sequences</taxon>
        <taxon>metagenomes</taxon>
        <taxon>ecological metagenomes</taxon>
    </lineage>
</organism>
<gene>
    <name evidence="2" type="ORF">UFOPK3774_00003</name>
    <name evidence="3" type="ORF">UFOPK4049_00297</name>
</gene>
<sequence length="267" mass="30215">MASGLIYVAIVGMWVAYFLPRWVHNHDEFSGKSVERYKSALRVVASSNITGEPGQVLNTAIHTDLDFEAKVAQHLLRRRMIFALLFSLLCTSLIGVAMNLIQILYVLIPLTAMAIYLFHMHRQTAQERTHRRRLFALQRSTEGVSHTNLSRVLTRRPAAAQPRVQEEWVPLAERELTGVVILPKGSARERNAWQPTEVPVPTYVNAPKAVQAKRVIDLTEPGRWTEEQELLVEQAHAAAAPSREEIFDQQLADEAVDRLNKNRAANQ</sequence>
<feature type="transmembrane region" description="Helical" evidence="1">
    <location>
        <begin position="6"/>
        <end position="23"/>
    </location>
</feature>
<feature type="transmembrane region" description="Helical" evidence="1">
    <location>
        <begin position="80"/>
        <end position="97"/>
    </location>
</feature>
<keyword evidence="1" id="KW-1133">Transmembrane helix</keyword>
<feature type="transmembrane region" description="Helical" evidence="1">
    <location>
        <begin position="103"/>
        <end position="121"/>
    </location>
</feature>
<evidence type="ECO:0000313" key="3">
    <source>
        <dbReference type="EMBL" id="CAB4998759.1"/>
    </source>
</evidence>
<dbReference type="EMBL" id="CAFBNG010000001">
    <property type="protein sequence ID" value="CAB4929907.1"/>
    <property type="molecule type" value="Genomic_DNA"/>
</dbReference>
<name>A0A6J7III0_9ZZZZ</name>
<keyword evidence="1" id="KW-0472">Membrane</keyword>
<dbReference type="AlphaFoldDB" id="A0A6J7III0"/>
<evidence type="ECO:0000256" key="1">
    <source>
        <dbReference type="SAM" id="Phobius"/>
    </source>
</evidence>
<protein>
    <submittedName>
        <fullName evidence="2">Unannotated protein</fullName>
    </submittedName>
</protein>
<proteinExistence type="predicted"/>
<dbReference type="EMBL" id="CAFBPB010000024">
    <property type="protein sequence ID" value="CAB4998759.1"/>
    <property type="molecule type" value="Genomic_DNA"/>
</dbReference>
<reference evidence="2" key="1">
    <citation type="submission" date="2020-05" db="EMBL/GenBank/DDBJ databases">
        <authorList>
            <person name="Chiriac C."/>
            <person name="Salcher M."/>
            <person name="Ghai R."/>
            <person name="Kavagutti S V."/>
        </authorList>
    </citation>
    <scope>NUCLEOTIDE SEQUENCE</scope>
</reference>
<evidence type="ECO:0000313" key="2">
    <source>
        <dbReference type="EMBL" id="CAB4929907.1"/>
    </source>
</evidence>
<accession>A0A6J7III0</accession>